<sequence>MNEVPFEISDDEEMRDSQRPESPSYSPESPSYSPLSPIPPPPPSPHQEDQVDVLIITTI</sequence>
<feature type="compositionally biased region" description="Low complexity" evidence="1">
    <location>
        <begin position="20"/>
        <end position="35"/>
    </location>
</feature>
<dbReference type="EMBL" id="CVRI01000020">
    <property type="protein sequence ID" value="CRK91076.1"/>
    <property type="molecule type" value="Genomic_DNA"/>
</dbReference>
<organism evidence="2 3">
    <name type="scientific">Clunio marinus</name>
    <dbReference type="NCBI Taxonomy" id="568069"/>
    <lineage>
        <taxon>Eukaryota</taxon>
        <taxon>Metazoa</taxon>
        <taxon>Ecdysozoa</taxon>
        <taxon>Arthropoda</taxon>
        <taxon>Hexapoda</taxon>
        <taxon>Insecta</taxon>
        <taxon>Pterygota</taxon>
        <taxon>Neoptera</taxon>
        <taxon>Endopterygota</taxon>
        <taxon>Diptera</taxon>
        <taxon>Nematocera</taxon>
        <taxon>Chironomoidea</taxon>
        <taxon>Chironomidae</taxon>
        <taxon>Clunio</taxon>
    </lineage>
</organism>
<name>A0A1J1HUN2_9DIPT</name>
<dbReference type="Proteomes" id="UP000183832">
    <property type="component" value="Unassembled WGS sequence"/>
</dbReference>
<evidence type="ECO:0000313" key="3">
    <source>
        <dbReference type="Proteomes" id="UP000183832"/>
    </source>
</evidence>
<gene>
    <name evidence="2" type="ORF">CLUMA_CG004764</name>
</gene>
<protein>
    <submittedName>
        <fullName evidence="2">CLUMA_CG004764, isoform A</fullName>
    </submittedName>
</protein>
<keyword evidence="3" id="KW-1185">Reference proteome</keyword>
<accession>A0A1J1HUN2</accession>
<proteinExistence type="predicted"/>
<reference evidence="2 3" key="1">
    <citation type="submission" date="2015-04" db="EMBL/GenBank/DDBJ databases">
        <authorList>
            <person name="Syromyatnikov M.Y."/>
            <person name="Popov V.N."/>
        </authorList>
    </citation>
    <scope>NUCLEOTIDE SEQUENCE [LARGE SCALE GENOMIC DNA]</scope>
</reference>
<evidence type="ECO:0000313" key="2">
    <source>
        <dbReference type="EMBL" id="CRK91076.1"/>
    </source>
</evidence>
<dbReference type="AlphaFoldDB" id="A0A1J1HUN2"/>
<feature type="region of interest" description="Disordered" evidence="1">
    <location>
        <begin position="1"/>
        <end position="51"/>
    </location>
</feature>
<feature type="compositionally biased region" description="Pro residues" evidence="1">
    <location>
        <begin position="36"/>
        <end position="45"/>
    </location>
</feature>
<evidence type="ECO:0000256" key="1">
    <source>
        <dbReference type="SAM" id="MobiDB-lite"/>
    </source>
</evidence>